<dbReference type="GO" id="GO:0016757">
    <property type="term" value="F:glycosyltransferase activity"/>
    <property type="evidence" value="ECO:0007669"/>
    <property type="project" value="InterPro"/>
</dbReference>
<evidence type="ECO:0000259" key="2">
    <source>
        <dbReference type="Pfam" id="PF00534"/>
    </source>
</evidence>
<dbReference type="AlphaFoldDB" id="A0A5S3P641"/>
<dbReference type="InterPro" id="IPR001296">
    <property type="entry name" value="Glyco_trans_1"/>
</dbReference>
<accession>A0A5S3P641</accession>
<dbReference type="CDD" id="cd03801">
    <property type="entry name" value="GT4_PimA-like"/>
    <property type="match status" value="1"/>
</dbReference>
<dbReference type="OrthoDB" id="9790710at2"/>
<comment type="caution">
    <text evidence="3">The sequence shown here is derived from an EMBL/GenBank/DDBJ whole genome shotgun (WGS) entry which is preliminary data.</text>
</comment>
<keyword evidence="1 3" id="KW-0808">Transferase</keyword>
<organism evidence="3 4">
    <name type="scientific">Qipengyuania marisflavi</name>
    <dbReference type="NCBI Taxonomy" id="2486356"/>
    <lineage>
        <taxon>Bacteria</taxon>
        <taxon>Pseudomonadati</taxon>
        <taxon>Pseudomonadota</taxon>
        <taxon>Alphaproteobacteria</taxon>
        <taxon>Sphingomonadales</taxon>
        <taxon>Erythrobacteraceae</taxon>
        <taxon>Qipengyuania</taxon>
    </lineage>
</organism>
<sequence length="407" mass="44373">MKVAVFHPGTQHSRQTALALQQLELLAFLATSLFDHPGRKRWPGPLGRAMDTALAGHRFPALDPALVRTHGAEEWVERIAAKLGARRLARRIDRLGNRRFGGWLAGEAARETPLALWGFNGASARAFADPRLRDCPKILDRTVADWRFWNAELEVIRASHPGWLAEGPWPAEAAQIARDDLEYAHADRIVCGSPFVAQSIRDHSAAAGLDAKLTVLPYPFDTALFGGAPEPVPPPSGEPVRFLFAGQVSPRKGIQHVLEAVQRLPRRDARLSVMGPRMVPDRMLAPYAERIDWLSEQPRSAVPAIMRQHEALVFPSHYEGSAIILLEAMASGLAIIQSRQAGLGASANSGIVLDAPSADGVEQAMAAMAADRDVLLGMRRAAWRESQAFSFDAYRGNIAALLADMGI</sequence>
<dbReference type="PANTHER" id="PTHR46401:SF2">
    <property type="entry name" value="GLYCOSYLTRANSFERASE WBBK-RELATED"/>
    <property type="match status" value="1"/>
</dbReference>
<reference evidence="3 4" key="1">
    <citation type="submission" date="2019-05" db="EMBL/GenBank/DDBJ databases">
        <title>Erythrobacter marisflavi sp. nov., isolated from isolated from water of an estuary environment.</title>
        <authorList>
            <person name="Yoon J.-H."/>
        </authorList>
    </citation>
    <scope>NUCLEOTIDE SEQUENCE [LARGE SCALE GENOMIC DNA]</scope>
    <source>
        <strain evidence="3 4">KEM-5</strain>
    </source>
</reference>
<proteinExistence type="predicted"/>
<evidence type="ECO:0000256" key="1">
    <source>
        <dbReference type="ARBA" id="ARBA00022679"/>
    </source>
</evidence>
<dbReference type="RefSeq" id="WP_138618054.1">
    <property type="nucleotide sequence ID" value="NZ_VCAO01000003.1"/>
</dbReference>
<dbReference type="Pfam" id="PF00534">
    <property type="entry name" value="Glycos_transf_1"/>
    <property type="match status" value="1"/>
</dbReference>
<dbReference type="SUPFAM" id="SSF53756">
    <property type="entry name" value="UDP-Glycosyltransferase/glycogen phosphorylase"/>
    <property type="match status" value="1"/>
</dbReference>
<protein>
    <submittedName>
        <fullName evidence="3">Glycosyltransferase family 4 protein</fullName>
    </submittedName>
</protein>
<dbReference type="EMBL" id="VCAO01000003">
    <property type="protein sequence ID" value="TMM48406.1"/>
    <property type="molecule type" value="Genomic_DNA"/>
</dbReference>
<feature type="domain" description="Glycosyl transferase family 1" evidence="2">
    <location>
        <begin position="237"/>
        <end position="372"/>
    </location>
</feature>
<gene>
    <name evidence="3" type="ORF">FEV51_09035</name>
</gene>
<evidence type="ECO:0000313" key="4">
    <source>
        <dbReference type="Proteomes" id="UP000309668"/>
    </source>
</evidence>
<keyword evidence="4" id="KW-1185">Reference proteome</keyword>
<dbReference type="PANTHER" id="PTHR46401">
    <property type="entry name" value="GLYCOSYLTRANSFERASE WBBK-RELATED"/>
    <property type="match status" value="1"/>
</dbReference>
<dbReference type="Proteomes" id="UP000309668">
    <property type="component" value="Unassembled WGS sequence"/>
</dbReference>
<name>A0A5S3P641_9SPHN</name>
<dbReference type="Gene3D" id="3.40.50.2000">
    <property type="entry name" value="Glycogen Phosphorylase B"/>
    <property type="match status" value="2"/>
</dbReference>
<evidence type="ECO:0000313" key="3">
    <source>
        <dbReference type="EMBL" id="TMM48406.1"/>
    </source>
</evidence>